<dbReference type="InterPro" id="IPR046668">
    <property type="entry name" value="DUF6538"/>
</dbReference>
<accession>A0A238J163</accession>
<evidence type="ECO:0000259" key="7">
    <source>
        <dbReference type="PROSITE" id="PS51898"/>
    </source>
</evidence>
<dbReference type="InterPro" id="IPR011010">
    <property type="entry name" value="DNA_brk_join_enz"/>
</dbReference>
<dbReference type="PANTHER" id="PTHR30629:SF2">
    <property type="entry name" value="PROPHAGE INTEGRASE INTS-RELATED"/>
    <property type="match status" value="1"/>
</dbReference>
<dbReference type="InterPro" id="IPR010998">
    <property type="entry name" value="Integrase_recombinase_N"/>
</dbReference>
<evidence type="ECO:0000256" key="1">
    <source>
        <dbReference type="ARBA" id="ARBA00008857"/>
    </source>
</evidence>
<sequence>MNPPASLVMVKGKWNVQITVPKEHRAAVKNQKQLRVSTGTTDKKIAERLKHEKAQELYNKLPDPIAELEERVEELNKPVWAPEDEEEAYEWERQDEKMDGRRKEVECLEQEIAELRAERNSYVLTVRELADRWLESDPYPSRKTRKEAETAIEEFIRDNGNLTVGKLSAQTGYDWAEELGKDKGNKTLRKKIGYVSGALSWGERKGLVQSNPFFGLKLSLYGKKTQSYLPLTSKELRELFAQDMPDNRRLLLEILATTGMRLDEAALLNWEDVKEEDGVVYFDLTDHDKPIKTIGSRRKVPVPETLKAKLPTGKTGQMFPEHKRNSDGKAQGPASRALMPYIRSVTKDRRKTLHSLRGTLKDKLRDADVSKETNDFITGHGTGDVSGKYGVGPSLKVRKAALDKPNWDGVVNVAVK</sequence>
<dbReference type="EMBL" id="FXXQ01000005">
    <property type="protein sequence ID" value="SMX23644.1"/>
    <property type="molecule type" value="Genomic_DNA"/>
</dbReference>
<comment type="similarity">
    <text evidence="1">Belongs to the 'phage' integrase family.</text>
</comment>
<organism evidence="8 9">
    <name type="scientific">Boseongicola aestuarii</name>
    <dbReference type="NCBI Taxonomy" id="1470561"/>
    <lineage>
        <taxon>Bacteria</taxon>
        <taxon>Pseudomonadati</taxon>
        <taxon>Pseudomonadota</taxon>
        <taxon>Alphaproteobacteria</taxon>
        <taxon>Rhodobacterales</taxon>
        <taxon>Paracoccaceae</taxon>
        <taxon>Boseongicola</taxon>
    </lineage>
</organism>
<dbReference type="Gene3D" id="1.10.150.130">
    <property type="match status" value="1"/>
</dbReference>
<gene>
    <name evidence="8" type="primary">xerC_1</name>
    <name evidence="8" type="ORF">BOA8489_01755</name>
</gene>
<evidence type="ECO:0000256" key="4">
    <source>
        <dbReference type="ARBA" id="ARBA00023172"/>
    </source>
</evidence>
<name>A0A238J163_9RHOB</name>
<dbReference type="Pfam" id="PF20172">
    <property type="entry name" value="DUF6538"/>
    <property type="match status" value="1"/>
</dbReference>
<evidence type="ECO:0000313" key="9">
    <source>
        <dbReference type="Proteomes" id="UP000201838"/>
    </source>
</evidence>
<evidence type="ECO:0000313" key="8">
    <source>
        <dbReference type="EMBL" id="SMX23644.1"/>
    </source>
</evidence>
<evidence type="ECO:0000256" key="3">
    <source>
        <dbReference type="ARBA" id="ARBA00023125"/>
    </source>
</evidence>
<evidence type="ECO:0000256" key="2">
    <source>
        <dbReference type="ARBA" id="ARBA00022908"/>
    </source>
</evidence>
<protein>
    <submittedName>
        <fullName evidence="8">Tyrosine recombinase XerC</fullName>
    </submittedName>
</protein>
<dbReference type="Gene3D" id="1.10.443.10">
    <property type="entry name" value="Intergrase catalytic core"/>
    <property type="match status" value="1"/>
</dbReference>
<dbReference type="RefSeq" id="WP_093973630.1">
    <property type="nucleotide sequence ID" value="NZ_FXXQ01000005.1"/>
</dbReference>
<dbReference type="Proteomes" id="UP000201838">
    <property type="component" value="Unassembled WGS sequence"/>
</dbReference>
<reference evidence="8 9" key="1">
    <citation type="submission" date="2017-05" db="EMBL/GenBank/DDBJ databases">
        <authorList>
            <person name="Song R."/>
            <person name="Chenine A.L."/>
            <person name="Ruprecht R.M."/>
        </authorList>
    </citation>
    <scope>NUCLEOTIDE SEQUENCE [LARGE SCALE GENOMIC DNA]</scope>
    <source>
        <strain evidence="8 9">CECT 8489</strain>
    </source>
</reference>
<dbReference type="OrthoDB" id="7222937at2"/>
<dbReference type="SUPFAM" id="SSF56349">
    <property type="entry name" value="DNA breaking-rejoining enzymes"/>
    <property type="match status" value="1"/>
</dbReference>
<keyword evidence="5" id="KW-0175">Coiled coil</keyword>
<dbReference type="InterPro" id="IPR002104">
    <property type="entry name" value="Integrase_catalytic"/>
</dbReference>
<keyword evidence="3" id="KW-0238">DNA-binding</keyword>
<dbReference type="InterPro" id="IPR050808">
    <property type="entry name" value="Phage_Integrase"/>
</dbReference>
<dbReference type="GO" id="GO:0015074">
    <property type="term" value="P:DNA integration"/>
    <property type="evidence" value="ECO:0007669"/>
    <property type="project" value="UniProtKB-KW"/>
</dbReference>
<dbReference type="GO" id="GO:0006310">
    <property type="term" value="P:DNA recombination"/>
    <property type="evidence" value="ECO:0007669"/>
    <property type="project" value="UniProtKB-KW"/>
</dbReference>
<dbReference type="PANTHER" id="PTHR30629">
    <property type="entry name" value="PROPHAGE INTEGRASE"/>
    <property type="match status" value="1"/>
</dbReference>
<dbReference type="PROSITE" id="PS51898">
    <property type="entry name" value="TYR_RECOMBINASE"/>
    <property type="match status" value="1"/>
</dbReference>
<keyword evidence="4" id="KW-0233">DNA recombination</keyword>
<evidence type="ECO:0000256" key="6">
    <source>
        <dbReference type="SAM" id="MobiDB-lite"/>
    </source>
</evidence>
<proteinExistence type="inferred from homology"/>
<dbReference type="AlphaFoldDB" id="A0A238J163"/>
<feature type="domain" description="Tyr recombinase" evidence="7">
    <location>
        <begin position="224"/>
        <end position="403"/>
    </location>
</feature>
<keyword evidence="9" id="KW-1185">Reference proteome</keyword>
<feature type="coiled-coil region" evidence="5">
    <location>
        <begin position="98"/>
        <end position="132"/>
    </location>
</feature>
<feature type="region of interest" description="Disordered" evidence="6">
    <location>
        <begin position="310"/>
        <end position="333"/>
    </location>
</feature>
<dbReference type="GO" id="GO:0003677">
    <property type="term" value="F:DNA binding"/>
    <property type="evidence" value="ECO:0007669"/>
    <property type="project" value="UniProtKB-KW"/>
</dbReference>
<dbReference type="InterPro" id="IPR013762">
    <property type="entry name" value="Integrase-like_cat_sf"/>
</dbReference>
<keyword evidence="2" id="KW-0229">DNA integration</keyword>
<evidence type="ECO:0000256" key="5">
    <source>
        <dbReference type="SAM" id="Coils"/>
    </source>
</evidence>